<comment type="pathway">
    <text evidence="1">Alkaloid biosynthesis; ergot alkaloid biosynthesis.</text>
</comment>
<evidence type="ECO:0000259" key="5">
    <source>
        <dbReference type="Pfam" id="PF05368"/>
    </source>
</evidence>
<evidence type="ECO:0000256" key="1">
    <source>
        <dbReference type="ARBA" id="ARBA00005107"/>
    </source>
</evidence>
<dbReference type="NCBIfam" id="TIGR03649">
    <property type="entry name" value="ergot_EASG"/>
    <property type="match status" value="1"/>
</dbReference>
<dbReference type="EC" id="1.7.-.-" evidence="6"/>
<sequence>MNFPTILLIGGTGKTGKRIAQQLDAKGIAYSVAIRRPVQPEDRFFDWQQPVSNELFKGITAVYIVAPTHTSDHHYIVPPVLRQALAQGVKRFVLLSASSLEEGGPAMGQIHAFLHKYAPEWCVLRPTWFMQNFSEQNHQKTIREEGRIYSATGTGRVSFIDAEDIARSAVAALLAPQAPNTDFILTGPQTLSYDDVANIISKEMGYPVEHISLTVEQLAKRHREAGMDAIYAQFLASLDEGIIHGAEDRVSHEVTTLTGKEASDIAHFITRERHVWERQ</sequence>
<feature type="domain" description="NmrA-like" evidence="5">
    <location>
        <begin position="5"/>
        <end position="236"/>
    </location>
</feature>
<name>A0AAJ1CZQ6_PANAN</name>
<dbReference type="InterPro" id="IPR036291">
    <property type="entry name" value="NAD(P)-bd_dom_sf"/>
</dbReference>
<evidence type="ECO:0000313" key="6">
    <source>
        <dbReference type="EMBL" id="MCW0344515.1"/>
    </source>
</evidence>
<evidence type="ECO:0000256" key="2">
    <source>
        <dbReference type="ARBA" id="ARBA00005372"/>
    </source>
</evidence>
<comment type="similarity">
    <text evidence="2">Belongs to the fgaFS/easG family.</text>
</comment>
<dbReference type="GO" id="GO:0016491">
    <property type="term" value="F:oxidoreductase activity"/>
    <property type="evidence" value="ECO:0007669"/>
    <property type="project" value="UniProtKB-KW"/>
</dbReference>
<dbReference type="Gene3D" id="3.90.25.10">
    <property type="entry name" value="UDP-galactose 4-epimerase, domain 1"/>
    <property type="match status" value="1"/>
</dbReference>
<dbReference type="PANTHER" id="PTHR43162:SF1">
    <property type="entry name" value="PRESTALK A DIFFERENTIATION PROTEIN A"/>
    <property type="match status" value="1"/>
</dbReference>
<dbReference type="InterPro" id="IPR008030">
    <property type="entry name" value="NmrA-like"/>
</dbReference>
<reference evidence="6" key="1">
    <citation type="submission" date="2022-06" db="EMBL/GenBank/DDBJ databases">
        <title>Dynamics of rice microbiomes reveals core vertical transmitted seed endophytes.</title>
        <authorList>
            <person name="Liao K."/>
            <person name="Zhang X."/>
        </authorList>
    </citation>
    <scope>NUCLEOTIDE SEQUENCE</scope>
    <source>
        <strain evidence="6">JT1-17</strain>
    </source>
</reference>
<dbReference type="Gene3D" id="3.40.50.720">
    <property type="entry name" value="NAD(P)-binding Rossmann-like Domain"/>
    <property type="match status" value="1"/>
</dbReference>
<dbReference type="AlphaFoldDB" id="A0AAJ1CZQ6"/>
<keyword evidence="3" id="KW-0017">Alkaloid metabolism</keyword>
<proteinExistence type="inferred from homology"/>
<gene>
    <name evidence="6" type="ORF">NB703_002608</name>
</gene>
<accession>A0AAJ1CZQ6</accession>
<evidence type="ECO:0000256" key="4">
    <source>
        <dbReference type="ARBA" id="ARBA00023002"/>
    </source>
</evidence>
<evidence type="ECO:0000313" key="7">
    <source>
        <dbReference type="Proteomes" id="UP001208888"/>
    </source>
</evidence>
<organism evidence="6 7">
    <name type="scientific">Pantoea ananas</name>
    <name type="common">Erwinia uredovora</name>
    <dbReference type="NCBI Taxonomy" id="553"/>
    <lineage>
        <taxon>Bacteria</taxon>
        <taxon>Pseudomonadati</taxon>
        <taxon>Pseudomonadota</taxon>
        <taxon>Gammaproteobacteria</taxon>
        <taxon>Enterobacterales</taxon>
        <taxon>Erwiniaceae</taxon>
        <taxon>Pantoea</taxon>
    </lineage>
</organism>
<dbReference type="Proteomes" id="UP001208888">
    <property type="component" value="Unassembled WGS sequence"/>
</dbReference>
<dbReference type="SUPFAM" id="SSF51735">
    <property type="entry name" value="NAD(P)-binding Rossmann-fold domains"/>
    <property type="match status" value="1"/>
</dbReference>
<dbReference type="RefSeq" id="WP_028724302.1">
    <property type="nucleotide sequence ID" value="NZ_JANFVX010000009.1"/>
</dbReference>
<dbReference type="Pfam" id="PF05368">
    <property type="entry name" value="NmrA"/>
    <property type="match status" value="1"/>
</dbReference>
<evidence type="ECO:0000256" key="3">
    <source>
        <dbReference type="ARBA" id="ARBA00022589"/>
    </source>
</evidence>
<dbReference type="InterPro" id="IPR051604">
    <property type="entry name" value="Ergot_Alk_Oxidoreductase"/>
</dbReference>
<comment type="caution">
    <text evidence="6">The sequence shown here is derived from an EMBL/GenBank/DDBJ whole genome shotgun (WGS) entry which is preliminary data.</text>
</comment>
<dbReference type="PANTHER" id="PTHR43162">
    <property type="match status" value="1"/>
</dbReference>
<keyword evidence="4 6" id="KW-0560">Oxidoreductase</keyword>
<dbReference type="InterPro" id="IPR019901">
    <property type="entry name" value="Ergot_alkaloid_biosynthesis"/>
</dbReference>
<dbReference type="GO" id="GO:0009820">
    <property type="term" value="P:alkaloid metabolic process"/>
    <property type="evidence" value="ECO:0007669"/>
    <property type="project" value="UniProtKB-KW"/>
</dbReference>
<protein>
    <submittedName>
        <fullName evidence="6">NAD(P)H azoreductase</fullName>
        <ecNumber evidence="6">1.7.-.-</ecNumber>
    </submittedName>
</protein>
<dbReference type="EMBL" id="JANFVX010000009">
    <property type="protein sequence ID" value="MCW0344515.1"/>
    <property type="molecule type" value="Genomic_DNA"/>
</dbReference>